<evidence type="ECO:0000313" key="3">
    <source>
        <dbReference type="Proteomes" id="UP001597178"/>
    </source>
</evidence>
<keyword evidence="3" id="KW-1185">Reference proteome</keyword>
<sequence length="131" mass="14611">MAGVHVMTLEGSSSLAMIIFIISIIIALAASYLYGWKMTEMTGWFGSHVFVASVINLFLWACTIFIWFFYAFKVSVGLFFGGLMLGSVLLVISEVALIITLFVRRDKLLEVYHEQADSASEADKLSRRGEN</sequence>
<proteinExistence type="predicted"/>
<gene>
    <name evidence="2" type="ORF">ACFQ4A_05970</name>
</gene>
<protein>
    <recommendedName>
        <fullName evidence="4">DUF3021 domain-containing protein</fullName>
    </recommendedName>
</protein>
<feature type="transmembrane region" description="Helical" evidence="1">
    <location>
        <begin position="15"/>
        <end position="36"/>
    </location>
</feature>
<evidence type="ECO:0000256" key="1">
    <source>
        <dbReference type="SAM" id="Phobius"/>
    </source>
</evidence>
<dbReference type="Proteomes" id="UP001597178">
    <property type="component" value="Unassembled WGS sequence"/>
</dbReference>
<evidence type="ECO:0000313" key="2">
    <source>
        <dbReference type="EMBL" id="MFD1361215.1"/>
    </source>
</evidence>
<reference evidence="3" key="1">
    <citation type="journal article" date="2019" name="Int. J. Syst. Evol. Microbiol.">
        <title>The Global Catalogue of Microorganisms (GCM) 10K type strain sequencing project: providing services to taxonomists for standard genome sequencing and annotation.</title>
        <authorList>
            <consortium name="The Broad Institute Genomics Platform"/>
            <consortium name="The Broad Institute Genome Sequencing Center for Infectious Disease"/>
            <person name="Wu L."/>
            <person name="Ma J."/>
        </authorList>
    </citation>
    <scope>NUCLEOTIDE SEQUENCE [LARGE SCALE GENOMIC DNA]</scope>
    <source>
        <strain evidence="3">CCUG 54822</strain>
    </source>
</reference>
<keyword evidence="1" id="KW-0812">Transmembrane</keyword>
<keyword evidence="1" id="KW-1133">Transmembrane helix</keyword>
<keyword evidence="1" id="KW-0472">Membrane</keyword>
<evidence type="ECO:0008006" key="4">
    <source>
        <dbReference type="Google" id="ProtNLM"/>
    </source>
</evidence>
<comment type="caution">
    <text evidence="2">The sequence shown here is derived from an EMBL/GenBank/DDBJ whole genome shotgun (WGS) entry which is preliminary data.</text>
</comment>
<accession>A0ABW3ZS83</accession>
<name>A0ABW3ZS83_9BACI</name>
<organism evidence="2 3">
    <name type="scientific">Lentibacillus salinarum</name>
    <dbReference type="NCBI Taxonomy" id="446820"/>
    <lineage>
        <taxon>Bacteria</taxon>
        <taxon>Bacillati</taxon>
        <taxon>Bacillota</taxon>
        <taxon>Bacilli</taxon>
        <taxon>Bacillales</taxon>
        <taxon>Bacillaceae</taxon>
        <taxon>Lentibacillus</taxon>
    </lineage>
</organism>
<feature type="transmembrane region" description="Helical" evidence="1">
    <location>
        <begin position="78"/>
        <end position="103"/>
    </location>
</feature>
<dbReference type="EMBL" id="JBHTNH010000008">
    <property type="protein sequence ID" value="MFD1361215.1"/>
    <property type="molecule type" value="Genomic_DNA"/>
</dbReference>
<feature type="transmembrane region" description="Helical" evidence="1">
    <location>
        <begin position="48"/>
        <end position="72"/>
    </location>
</feature>